<evidence type="ECO:0000313" key="3">
    <source>
        <dbReference type="Proteomes" id="UP000197290"/>
    </source>
</evidence>
<comment type="caution">
    <text evidence="2">The sequence shown here is derived from an EMBL/GenBank/DDBJ whole genome shotgun (WGS) entry which is preliminary data.</text>
</comment>
<gene>
    <name evidence="2" type="ORF">SPDO_25170</name>
</gene>
<dbReference type="Proteomes" id="UP000197290">
    <property type="component" value="Unassembled WGS sequence"/>
</dbReference>
<feature type="region of interest" description="Disordered" evidence="1">
    <location>
        <begin position="1"/>
        <end position="80"/>
    </location>
</feature>
<dbReference type="AlphaFoldDB" id="A0A245ZIG3"/>
<evidence type="ECO:0000313" key="2">
    <source>
        <dbReference type="EMBL" id="OWK29527.1"/>
    </source>
</evidence>
<keyword evidence="3" id="KW-1185">Reference proteome</keyword>
<proteinExistence type="predicted"/>
<accession>A0A245ZIG3</accession>
<feature type="compositionally biased region" description="Basic and acidic residues" evidence="1">
    <location>
        <begin position="1"/>
        <end position="19"/>
    </location>
</feature>
<dbReference type="EMBL" id="NBBI01000004">
    <property type="protein sequence ID" value="OWK29527.1"/>
    <property type="molecule type" value="Genomic_DNA"/>
</dbReference>
<dbReference type="RefSeq" id="WP_088367808.1">
    <property type="nucleotide sequence ID" value="NZ_NBBI01000004.1"/>
</dbReference>
<protein>
    <submittedName>
        <fullName evidence="2">Uncharacterized protein</fullName>
    </submittedName>
</protein>
<name>A0A245ZIG3_9SPHN</name>
<sequence length="80" mass="8449">MAENNRTETARDNDDKDLIEGMIPKGTAQTGTSGGALARDVGSQADMERLEDPDGTTRATKQDDINADVAVPSDRRGSNG</sequence>
<reference evidence="2 3" key="1">
    <citation type="submission" date="2017-03" db="EMBL/GenBank/DDBJ databases">
        <title>Genome sequence of Sphingomonas dokdonensis DSM 21029.</title>
        <authorList>
            <person name="Poehlein A."/>
            <person name="Wuebbeler J.H."/>
            <person name="Steinbuechel A."/>
            <person name="Daniel R."/>
        </authorList>
    </citation>
    <scope>NUCLEOTIDE SEQUENCE [LARGE SCALE GENOMIC DNA]</scope>
    <source>
        <strain evidence="2 3">DSM 21029</strain>
    </source>
</reference>
<evidence type="ECO:0000256" key="1">
    <source>
        <dbReference type="SAM" id="MobiDB-lite"/>
    </source>
</evidence>
<dbReference type="OrthoDB" id="7571508at2"/>
<organism evidence="2 3">
    <name type="scientific">Sphingomonas dokdonensis</name>
    <dbReference type="NCBI Taxonomy" id="344880"/>
    <lineage>
        <taxon>Bacteria</taxon>
        <taxon>Pseudomonadati</taxon>
        <taxon>Pseudomonadota</taxon>
        <taxon>Alphaproteobacteria</taxon>
        <taxon>Sphingomonadales</taxon>
        <taxon>Sphingomonadaceae</taxon>
        <taxon>Sphingomonas</taxon>
    </lineage>
</organism>